<dbReference type="AlphaFoldDB" id="A0A1H8DAT8"/>
<keyword evidence="1" id="KW-0472">Membrane</keyword>
<keyword evidence="1" id="KW-1133">Transmembrane helix</keyword>
<proteinExistence type="predicted"/>
<gene>
    <name evidence="2" type="ORF">SAMN05216325_106109</name>
</gene>
<dbReference type="Proteomes" id="UP000199459">
    <property type="component" value="Unassembled WGS sequence"/>
</dbReference>
<dbReference type="EMBL" id="FOCP01000006">
    <property type="protein sequence ID" value="SEN03607.1"/>
    <property type="molecule type" value="Genomic_DNA"/>
</dbReference>
<protein>
    <submittedName>
        <fullName evidence="2">Uncharacterized protein</fullName>
    </submittedName>
</protein>
<name>A0A1H8DAT8_9PROT</name>
<evidence type="ECO:0000256" key="1">
    <source>
        <dbReference type="SAM" id="Phobius"/>
    </source>
</evidence>
<sequence length="61" mass="6709">MQEIYKMVELKKTIIADLKPGFAGLLLRYYVKQLLNAGVISMLPAAGVTVSLIMILNIMGL</sequence>
<accession>A0A1H8DAT8</accession>
<evidence type="ECO:0000313" key="3">
    <source>
        <dbReference type="Proteomes" id="UP000199459"/>
    </source>
</evidence>
<feature type="transmembrane region" description="Helical" evidence="1">
    <location>
        <begin position="34"/>
        <end position="56"/>
    </location>
</feature>
<organism evidence="2 3">
    <name type="scientific">Nitrosomonas marina</name>
    <dbReference type="NCBI Taxonomy" id="917"/>
    <lineage>
        <taxon>Bacteria</taxon>
        <taxon>Pseudomonadati</taxon>
        <taxon>Pseudomonadota</taxon>
        <taxon>Betaproteobacteria</taxon>
        <taxon>Nitrosomonadales</taxon>
        <taxon>Nitrosomonadaceae</taxon>
        <taxon>Nitrosomonas</taxon>
    </lineage>
</organism>
<keyword evidence="1" id="KW-0812">Transmembrane</keyword>
<reference evidence="2 3" key="1">
    <citation type="submission" date="2016-10" db="EMBL/GenBank/DDBJ databases">
        <authorList>
            <person name="de Groot N.N."/>
        </authorList>
    </citation>
    <scope>NUCLEOTIDE SEQUENCE [LARGE SCALE GENOMIC DNA]</scope>
    <source>
        <strain evidence="2 3">Nm22</strain>
    </source>
</reference>
<evidence type="ECO:0000313" key="2">
    <source>
        <dbReference type="EMBL" id="SEN03607.1"/>
    </source>
</evidence>